<proteinExistence type="predicted"/>
<dbReference type="Proteomes" id="UP001249851">
    <property type="component" value="Unassembled WGS sequence"/>
</dbReference>
<reference evidence="1" key="2">
    <citation type="journal article" date="2023" name="Science">
        <title>Genomic signatures of disease resistance in endangered staghorn corals.</title>
        <authorList>
            <person name="Vollmer S.V."/>
            <person name="Selwyn J.D."/>
            <person name="Despard B.A."/>
            <person name="Roesel C.L."/>
        </authorList>
    </citation>
    <scope>NUCLEOTIDE SEQUENCE</scope>
    <source>
        <strain evidence="1">K2</strain>
    </source>
</reference>
<dbReference type="AlphaFoldDB" id="A0AAD9PPX4"/>
<gene>
    <name evidence="1" type="ORF">P5673_033403</name>
</gene>
<sequence length="51" mass="5727">MKIHPREMLAVHSGHKMKEGTFIVGQPIRRVLHFGTIGTTALATCFPKLRL</sequence>
<accession>A0AAD9PPX4</accession>
<comment type="caution">
    <text evidence="1">The sequence shown here is derived from an EMBL/GenBank/DDBJ whole genome shotgun (WGS) entry which is preliminary data.</text>
</comment>
<dbReference type="EMBL" id="JARQWQ010000252">
    <property type="protein sequence ID" value="KAK2546863.1"/>
    <property type="molecule type" value="Genomic_DNA"/>
</dbReference>
<protein>
    <submittedName>
        <fullName evidence="1">Uncharacterized protein</fullName>
    </submittedName>
</protein>
<evidence type="ECO:0000313" key="2">
    <source>
        <dbReference type="Proteomes" id="UP001249851"/>
    </source>
</evidence>
<name>A0AAD9PPX4_ACRCE</name>
<keyword evidence="2" id="KW-1185">Reference proteome</keyword>
<reference evidence="1" key="1">
    <citation type="journal article" date="2023" name="G3 (Bethesda)">
        <title>Whole genome assembly and annotation of the endangered Caribbean coral Acropora cervicornis.</title>
        <authorList>
            <person name="Selwyn J.D."/>
            <person name="Vollmer S.V."/>
        </authorList>
    </citation>
    <scope>NUCLEOTIDE SEQUENCE</scope>
    <source>
        <strain evidence="1">K2</strain>
    </source>
</reference>
<evidence type="ECO:0000313" key="1">
    <source>
        <dbReference type="EMBL" id="KAK2546863.1"/>
    </source>
</evidence>
<organism evidence="1 2">
    <name type="scientific">Acropora cervicornis</name>
    <name type="common">Staghorn coral</name>
    <dbReference type="NCBI Taxonomy" id="6130"/>
    <lineage>
        <taxon>Eukaryota</taxon>
        <taxon>Metazoa</taxon>
        <taxon>Cnidaria</taxon>
        <taxon>Anthozoa</taxon>
        <taxon>Hexacorallia</taxon>
        <taxon>Scleractinia</taxon>
        <taxon>Astrocoeniina</taxon>
        <taxon>Acroporidae</taxon>
        <taxon>Acropora</taxon>
    </lineage>
</organism>